<feature type="chain" id="PRO_5014522066" evidence="1">
    <location>
        <begin position="27"/>
        <end position="86"/>
    </location>
</feature>
<dbReference type="Proteomes" id="UP000008827">
    <property type="component" value="Chromosome 6"/>
</dbReference>
<feature type="signal peptide" evidence="1">
    <location>
        <begin position="1"/>
        <end position="26"/>
    </location>
</feature>
<dbReference type="PANTHER" id="PTHR35472">
    <property type="match status" value="1"/>
</dbReference>
<evidence type="ECO:0000313" key="2">
    <source>
        <dbReference type="EMBL" id="KRH54957.1"/>
    </source>
</evidence>
<accession>A0A0R0JKH8</accession>
<evidence type="ECO:0000313" key="4">
    <source>
        <dbReference type="Proteomes" id="UP000008827"/>
    </source>
</evidence>
<gene>
    <name evidence="2" type="ORF">GLYMA_06G221500</name>
</gene>
<keyword evidence="4" id="KW-1185">Reference proteome</keyword>
<organism evidence="2">
    <name type="scientific">Glycine max</name>
    <name type="common">Soybean</name>
    <name type="synonym">Glycine hispida</name>
    <dbReference type="NCBI Taxonomy" id="3847"/>
    <lineage>
        <taxon>Eukaryota</taxon>
        <taxon>Viridiplantae</taxon>
        <taxon>Streptophyta</taxon>
        <taxon>Embryophyta</taxon>
        <taxon>Tracheophyta</taxon>
        <taxon>Spermatophyta</taxon>
        <taxon>Magnoliopsida</taxon>
        <taxon>eudicotyledons</taxon>
        <taxon>Gunneridae</taxon>
        <taxon>Pentapetalae</taxon>
        <taxon>rosids</taxon>
        <taxon>fabids</taxon>
        <taxon>Fabales</taxon>
        <taxon>Fabaceae</taxon>
        <taxon>Papilionoideae</taxon>
        <taxon>50 kb inversion clade</taxon>
        <taxon>NPAAA clade</taxon>
        <taxon>indigoferoid/millettioid clade</taxon>
        <taxon>Phaseoleae</taxon>
        <taxon>Glycine</taxon>
        <taxon>Glycine subgen. Soja</taxon>
    </lineage>
</organism>
<dbReference type="EnsemblPlants" id="KRH54957">
    <property type="protein sequence ID" value="KRH54957"/>
    <property type="gene ID" value="GLYMA_06G221500"/>
</dbReference>
<keyword evidence="1" id="KW-0732">Signal</keyword>
<proteinExistence type="predicted"/>
<dbReference type="OrthoDB" id="663321at2759"/>
<dbReference type="AlphaFoldDB" id="A0A0R0JKH8"/>
<dbReference type="InterPro" id="IPR055317">
    <property type="entry name" value="CLE14-like"/>
</dbReference>
<evidence type="ECO:0000256" key="1">
    <source>
        <dbReference type="SAM" id="SignalP"/>
    </source>
</evidence>
<reference evidence="3" key="2">
    <citation type="submission" date="2018-02" db="UniProtKB">
        <authorList>
            <consortium name="EnsemblPlants"/>
        </authorList>
    </citation>
    <scope>IDENTIFICATION</scope>
    <source>
        <strain evidence="3">Williams 82</strain>
    </source>
</reference>
<dbReference type="GO" id="GO:0045595">
    <property type="term" value="P:regulation of cell differentiation"/>
    <property type="evidence" value="ECO:0000318"/>
    <property type="project" value="GO_Central"/>
</dbReference>
<reference evidence="2" key="3">
    <citation type="submission" date="2018-07" db="EMBL/GenBank/DDBJ databases">
        <title>WGS assembly of Glycine max.</title>
        <authorList>
            <person name="Schmutz J."/>
            <person name="Cannon S."/>
            <person name="Schlueter J."/>
            <person name="Ma J."/>
            <person name="Mitros T."/>
            <person name="Nelson W."/>
            <person name="Hyten D."/>
            <person name="Song Q."/>
            <person name="Thelen J."/>
            <person name="Cheng J."/>
            <person name="Xu D."/>
            <person name="Hellsten U."/>
            <person name="May G."/>
            <person name="Yu Y."/>
            <person name="Sakurai T."/>
            <person name="Umezawa T."/>
            <person name="Bhattacharyya M."/>
            <person name="Sandhu D."/>
            <person name="Valliyodan B."/>
            <person name="Lindquist E."/>
            <person name="Peto M."/>
            <person name="Grant D."/>
            <person name="Shu S."/>
            <person name="Goodstein D."/>
            <person name="Barry K."/>
            <person name="Futrell-Griggs M."/>
            <person name="Abernathy B."/>
            <person name="Du J."/>
            <person name="Tian Z."/>
            <person name="Zhu L."/>
            <person name="Gill N."/>
            <person name="Joshi T."/>
            <person name="Libault M."/>
            <person name="Sethuraman A."/>
            <person name="Zhang X."/>
            <person name="Shinozaki K."/>
            <person name="Nguyen H."/>
            <person name="Wing R."/>
            <person name="Cregan P."/>
            <person name="Specht J."/>
            <person name="Grimwood J."/>
            <person name="Rokhsar D."/>
            <person name="Stacey G."/>
            <person name="Shoemaker R."/>
            <person name="Jackson S."/>
        </authorList>
    </citation>
    <scope>NUCLEOTIDE SEQUENCE</scope>
    <source>
        <tissue evidence="2">Callus</tissue>
    </source>
</reference>
<protein>
    <submittedName>
        <fullName evidence="2 3">Uncharacterized protein</fullName>
    </submittedName>
</protein>
<sequence>MRVPKFSTIFLLLIVLLLFLMQDSTSLLGLDTHVKLKRESKAMVSSMYIQSYSTILSALNLRNSKVKQIQEGPERLVPTGPNPLHN</sequence>
<dbReference type="PANTHER" id="PTHR35472:SF3">
    <property type="entry name" value="CLAVATA3_ESR (CLE) GENE FAMILY MEMBER MTCLE05"/>
    <property type="match status" value="1"/>
</dbReference>
<dbReference type="Gramene" id="KRH54957">
    <property type="protein sequence ID" value="KRH54957"/>
    <property type="gene ID" value="GLYMA_06G221500"/>
</dbReference>
<reference evidence="2 3" key="1">
    <citation type="journal article" date="2010" name="Nature">
        <title>Genome sequence of the palaeopolyploid soybean.</title>
        <authorList>
            <person name="Schmutz J."/>
            <person name="Cannon S.B."/>
            <person name="Schlueter J."/>
            <person name="Ma J."/>
            <person name="Mitros T."/>
            <person name="Nelson W."/>
            <person name="Hyten D.L."/>
            <person name="Song Q."/>
            <person name="Thelen J.J."/>
            <person name="Cheng J."/>
            <person name="Xu D."/>
            <person name="Hellsten U."/>
            <person name="May G.D."/>
            <person name="Yu Y."/>
            <person name="Sakurai T."/>
            <person name="Umezawa T."/>
            <person name="Bhattacharyya M.K."/>
            <person name="Sandhu D."/>
            <person name="Valliyodan B."/>
            <person name="Lindquist E."/>
            <person name="Peto M."/>
            <person name="Grant D."/>
            <person name="Shu S."/>
            <person name="Goodstein D."/>
            <person name="Barry K."/>
            <person name="Futrell-Griggs M."/>
            <person name="Abernathy B."/>
            <person name="Du J."/>
            <person name="Tian Z."/>
            <person name="Zhu L."/>
            <person name="Gill N."/>
            <person name="Joshi T."/>
            <person name="Libault M."/>
            <person name="Sethuraman A."/>
            <person name="Zhang X.-C."/>
            <person name="Shinozaki K."/>
            <person name="Nguyen H.T."/>
            <person name="Wing R.A."/>
            <person name="Cregan P."/>
            <person name="Specht J."/>
            <person name="Grimwood J."/>
            <person name="Rokhsar D."/>
            <person name="Stacey G."/>
            <person name="Shoemaker R.C."/>
            <person name="Jackson S.A."/>
        </authorList>
    </citation>
    <scope>NUCLEOTIDE SEQUENCE [LARGE SCALE GENOMIC DNA]</scope>
    <source>
        <strain evidence="3">cv. Williams 82</strain>
        <tissue evidence="2">Callus</tissue>
    </source>
</reference>
<evidence type="ECO:0000313" key="3">
    <source>
        <dbReference type="EnsemblPlants" id="KRH54957"/>
    </source>
</evidence>
<name>A0A0R0JKH8_SOYBN</name>
<dbReference type="InParanoid" id="A0A0R0JKH8"/>
<dbReference type="EMBL" id="CM000839">
    <property type="protein sequence ID" value="KRH54957.1"/>
    <property type="molecule type" value="Genomic_DNA"/>
</dbReference>